<evidence type="ECO:0000256" key="1">
    <source>
        <dbReference type="SAM" id="MobiDB-lite"/>
    </source>
</evidence>
<dbReference type="AlphaFoldDB" id="A0A437UN90"/>
<name>A0A437UN90_ENTAV</name>
<dbReference type="EMBL" id="RYZS01000001">
    <property type="protein sequence ID" value="RVU95087.1"/>
    <property type="molecule type" value="Genomic_DNA"/>
</dbReference>
<organism evidence="3 4">
    <name type="scientific">Enterococcus avium</name>
    <name type="common">Streptococcus avium</name>
    <dbReference type="NCBI Taxonomy" id="33945"/>
    <lineage>
        <taxon>Bacteria</taxon>
        <taxon>Bacillati</taxon>
        <taxon>Bacillota</taxon>
        <taxon>Bacilli</taxon>
        <taxon>Lactobacillales</taxon>
        <taxon>Enterococcaceae</taxon>
        <taxon>Enterococcus</taxon>
    </lineage>
</organism>
<proteinExistence type="predicted"/>
<feature type="transmembrane region" description="Helical" evidence="2">
    <location>
        <begin position="7"/>
        <end position="27"/>
    </location>
</feature>
<reference evidence="3 4" key="1">
    <citation type="submission" date="2018-12" db="EMBL/GenBank/DDBJ databases">
        <title>A novel vanA-carrying plasmid in a clinical isolate of Enterococcus avium.</title>
        <authorList>
            <person name="Bernasconi O.J."/>
            <person name="Luzzaro F."/>
            <person name="Endimiani A."/>
        </authorList>
    </citation>
    <scope>NUCLEOTIDE SEQUENCE [LARGE SCALE GENOMIC DNA]</scope>
    <source>
        <strain evidence="3 4">LC0559/18</strain>
    </source>
</reference>
<keyword evidence="2" id="KW-0472">Membrane</keyword>
<accession>A0A437UN90</accession>
<evidence type="ECO:0000256" key="2">
    <source>
        <dbReference type="SAM" id="Phobius"/>
    </source>
</evidence>
<dbReference type="RefSeq" id="WP_127978944.1">
    <property type="nucleotide sequence ID" value="NZ_JBPFMR010000007.1"/>
</dbReference>
<keyword evidence="2" id="KW-1133">Transmembrane helix</keyword>
<feature type="region of interest" description="Disordered" evidence="1">
    <location>
        <begin position="36"/>
        <end position="70"/>
    </location>
</feature>
<feature type="compositionally biased region" description="Basic and acidic residues" evidence="1">
    <location>
        <begin position="47"/>
        <end position="70"/>
    </location>
</feature>
<evidence type="ECO:0000313" key="3">
    <source>
        <dbReference type="EMBL" id="RVU95087.1"/>
    </source>
</evidence>
<evidence type="ECO:0000313" key="4">
    <source>
        <dbReference type="Proteomes" id="UP000288388"/>
    </source>
</evidence>
<gene>
    <name evidence="3" type="ORF">EK398_09675</name>
</gene>
<comment type="caution">
    <text evidence="3">The sequence shown here is derived from an EMBL/GenBank/DDBJ whole genome shotgun (WGS) entry which is preliminary data.</text>
</comment>
<sequence length="204" mass="23109">MKKIIGAGVFGVVIGLVFGVIILAFLGEHTEPTTKKTINESKQSIDSIERKESTSTSEKNKSIERSTHNQKEYDAISRTCSAFISAFFTNHPKTSNEEKKEQLRPFLSEIGKKKLLKDYSYQEGTDIAETKAVRTTNYAKFDSVTGKATVMSFMLYQTIYPDQPVMNAQTIVQLSLTKNEEDIWQIDQAEMRLLNQPMPESFFS</sequence>
<dbReference type="Proteomes" id="UP000288388">
    <property type="component" value="Unassembled WGS sequence"/>
</dbReference>
<keyword evidence="2" id="KW-0812">Transmembrane</keyword>
<protein>
    <submittedName>
        <fullName evidence="3">Uncharacterized protein</fullName>
    </submittedName>
</protein>